<dbReference type="AlphaFoldDB" id="A0AB36JG59"/>
<gene>
    <name evidence="1" type="ORF">BSK47_08765</name>
</gene>
<dbReference type="EMBL" id="MPTO01000007">
    <property type="protein sequence ID" value="OME21678.1"/>
    <property type="molecule type" value="Genomic_DNA"/>
</dbReference>
<evidence type="ECO:0000313" key="1">
    <source>
        <dbReference type="EMBL" id="OME21678.1"/>
    </source>
</evidence>
<dbReference type="Proteomes" id="UP000187323">
    <property type="component" value="Unassembled WGS sequence"/>
</dbReference>
<sequence length="69" mass="7666">MKQLVVCWRQGLEVVDLVLVDSHPVFHSIEDELAMEALLVSNLNNSLEQTGFVGVASGQLIRDLQTVFL</sequence>
<evidence type="ECO:0000313" key="2">
    <source>
        <dbReference type="Proteomes" id="UP000187323"/>
    </source>
</evidence>
<accession>A0AB36JG59</accession>
<proteinExistence type="predicted"/>
<comment type="caution">
    <text evidence="1">The sequence shown here is derived from an EMBL/GenBank/DDBJ whole genome shotgun (WGS) entry which is preliminary data.</text>
</comment>
<protein>
    <submittedName>
        <fullName evidence="1">Uncharacterized protein</fullName>
    </submittedName>
</protein>
<organism evidence="1 2">
    <name type="scientific">Paenibacillus odorifer</name>
    <dbReference type="NCBI Taxonomy" id="189426"/>
    <lineage>
        <taxon>Bacteria</taxon>
        <taxon>Bacillati</taxon>
        <taxon>Bacillota</taxon>
        <taxon>Bacilli</taxon>
        <taxon>Bacillales</taxon>
        <taxon>Paenibacillaceae</taxon>
        <taxon>Paenibacillus</taxon>
    </lineage>
</organism>
<reference evidence="1 2" key="1">
    <citation type="submission" date="2016-10" db="EMBL/GenBank/DDBJ databases">
        <title>Paenibacillus species isolates.</title>
        <authorList>
            <person name="Beno S.M."/>
        </authorList>
    </citation>
    <scope>NUCLEOTIDE SEQUENCE [LARGE SCALE GENOMIC DNA]</scope>
    <source>
        <strain evidence="1 2">FSL H7-0918</strain>
    </source>
</reference>
<name>A0AB36JG59_9BACL</name>
<dbReference type="RefSeq" id="WP_143766663.1">
    <property type="nucleotide sequence ID" value="NZ_CP021965.1"/>
</dbReference>